<reference evidence="4" key="1">
    <citation type="submission" date="2017-01" db="EMBL/GenBank/DDBJ databases">
        <title>An insight into the sialome and mialome of the horn fly, Haematobia irritans.</title>
        <authorList>
            <person name="Breijo M."/>
            <person name="Boiani M."/>
            <person name="Ures X."/>
            <person name="Rocha S."/>
            <person name="Sequeira M."/>
            <person name="Ribeiro J.M."/>
        </authorList>
    </citation>
    <scope>NUCLEOTIDE SEQUENCE</scope>
</reference>
<keyword evidence="1 2" id="KW-0694">RNA-binding</keyword>
<feature type="domain" description="DRBM" evidence="3">
    <location>
        <begin position="5"/>
        <end position="69"/>
    </location>
</feature>
<dbReference type="GO" id="GO:0005634">
    <property type="term" value="C:nucleus"/>
    <property type="evidence" value="ECO:0007669"/>
    <property type="project" value="TreeGrafter"/>
</dbReference>
<protein>
    <submittedName>
        <fullName evidence="4">Putative staufen</fullName>
    </submittedName>
</protein>
<dbReference type="InterPro" id="IPR014720">
    <property type="entry name" value="dsRBD_dom"/>
</dbReference>
<dbReference type="GO" id="GO:0016442">
    <property type="term" value="C:RISC complex"/>
    <property type="evidence" value="ECO:0007669"/>
    <property type="project" value="TreeGrafter"/>
</dbReference>
<dbReference type="AlphaFoldDB" id="A0A1L8ED62"/>
<dbReference type="PROSITE" id="PS50137">
    <property type="entry name" value="DS_RBD"/>
    <property type="match status" value="2"/>
</dbReference>
<proteinExistence type="predicted"/>
<dbReference type="CDD" id="cd00048">
    <property type="entry name" value="DSRM_SF"/>
    <property type="match status" value="1"/>
</dbReference>
<dbReference type="Pfam" id="PF00035">
    <property type="entry name" value="dsrm"/>
    <property type="match status" value="2"/>
</dbReference>
<organism evidence="4">
    <name type="scientific">Haematobia irritans</name>
    <name type="common">Horn fly</name>
    <name type="synonym">Conops irritans</name>
    <dbReference type="NCBI Taxonomy" id="7368"/>
    <lineage>
        <taxon>Eukaryota</taxon>
        <taxon>Metazoa</taxon>
        <taxon>Ecdysozoa</taxon>
        <taxon>Arthropoda</taxon>
        <taxon>Hexapoda</taxon>
        <taxon>Insecta</taxon>
        <taxon>Pterygota</taxon>
        <taxon>Neoptera</taxon>
        <taxon>Endopterygota</taxon>
        <taxon>Diptera</taxon>
        <taxon>Brachycera</taxon>
        <taxon>Muscomorpha</taxon>
        <taxon>Muscoidea</taxon>
        <taxon>Muscidae</taxon>
        <taxon>Haematobia</taxon>
    </lineage>
</organism>
<dbReference type="GO" id="GO:0035197">
    <property type="term" value="F:siRNA binding"/>
    <property type="evidence" value="ECO:0007669"/>
    <property type="project" value="TreeGrafter"/>
</dbReference>
<evidence type="ECO:0000256" key="1">
    <source>
        <dbReference type="ARBA" id="ARBA00022884"/>
    </source>
</evidence>
<dbReference type="PANTHER" id="PTHR46205">
    <property type="entry name" value="LOQUACIOUS, ISOFORM B"/>
    <property type="match status" value="1"/>
</dbReference>
<dbReference type="GO" id="GO:0070578">
    <property type="term" value="C:RISC-loading complex"/>
    <property type="evidence" value="ECO:0007669"/>
    <property type="project" value="TreeGrafter"/>
</dbReference>
<dbReference type="EMBL" id="GFDG01002128">
    <property type="protein sequence ID" value="JAV16671.1"/>
    <property type="molecule type" value="Transcribed_RNA"/>
</dbReference>
<evidence type="ECO:0000313" key="4">
    <source>
        <dbReference type="EMBL" id="JAV16671.1"/>
    </source>
</evidence>
<dbReference type="SMART" id="SM00358">
    <property type="entry name" value="DSRM"/>
    <property type="match status" value="2"/>
</dbReference>
<dbReference type="GO" id="GO:0070920">
    <property type="term" value="P:regulation of regulatory ncRNA processing"/>
    <property type="evidence" value="ECO:0007669"/>
    <property type="project" value="TreeGrafter"/>
</dbReference>
<evidence type="ECO:0000256" key="2">
    <source>
        <dbReference type="PROSITE-ProRule" id="PRU00266"/>
    </source>
</evidence>
<name>A0A1L8ED62_HAEIR</name>
<dbReference type="InterPro" id="IPR051247">
    <property type="entry name" value="RLC_Component"/>
</dbReference>
<dbReference type="Gene3D" id="3.30.160.20">
    <property type="match status" value="2"/>
</dbReference>
<dbReference type="GO" id="GO:0005737">
    <property type="term" value="C:cytoplasm"/>
    <property type="evidence" value="ECO:0007669"/>
    <property type="project" value="TreeGrafter"/>
</dbReference>
<dbReference type="GO" id="GO:0003725">
    <property type="term" value="F:double-stranded RNA binding"/>
    <property type="evidence" value="ECO:0007669"/>
    <property type="project" value="TreeGrafter"/>
</dbReference>
<sequence>MASKSTVSALQEYCAKHKIPPPIYECIDSSDGSFVCRAQVMNVESDGVGRSKRDAKHLAASNLIKKLRVSFPEIDDVRPIHQVEIPTMDMIVKLRDYCVQKQHPLPVFEIIQQGGTPDAPEFIAMCSVASIRRYGVSDKKKDAKQFAASEILSVIYEDDKPLEHEMQVASIDSKTEDIEEERYLKFKTYRELKDSCSNDDPPGVLLCDRHNYFSNFHKHLIDSAKAILNSKEYDEYDYERQAKDLLYVLKITPRITKHDSECTTEPMVHIEMNCSYDVLIANVAGKVYKSVIDYFRDMLD</sequence>
<evidence type="ECO:0000259" key="3">
    <source>
        <dbReference type="PROSITE" id="PS50137"/>
    </source>
</evidence>
<dbReference type="GO" id="GO:0030422">
    <property type="term" value="P:siRNA processing"/>
    <property type="evidence" value="ECO:0007669"/>
    <property type="project" value="TreeGrafter"/>
</dbReference>
<feature type="domain" description="DRBM" evidence="3">
    <location>
        <begin position="89"/>
        <end position="157"/>
    </location>
</feature>
<dbReference type="PANTHER" id="PTHR46205:SF4">
    <property type="entry name" value="LD06392P"/>
    <property type="match status" value="1"/>
</dbReference>
<dbReference type="SUPFAM" id="SSF54768">
    <property type="entry name" value="dsRNA-binding domain-like"/>
    <property type="match status" value="2"/>
</dbReference>
<accession>A0A1L8ED62</accession>